<feature type="compositionally biased region" description="Polar residues" evidence="1">
    <location>
        <begin position="1"/>
        <end position="10"/>
    </location>
</feature>
<evidence type="ECO:0000313" key="3">
    <source>
        <dbReference type="Proteomes" id="UP000015102"/>
    </source>
</evidence>
<sequence>MTSHNTTNDNELFKPKLKQEHNPSEDIISGLHQGNKSLGKLYLFHKKCLLRPNKKKIFSKSQAYAKYSQAFSPKN</sequence>
<dbReference type="EMBL" id="CAQQ02019477">
    <property type="status" value="NOT_ANNOTATED_CDS"/>
    <property type="molecule type" value="Genomic_DNA"/>
</dbReference>
<feature type="region of interest" description="Disordered" evidence="1">
    <location>
        <begin position="1"/>
        <end position="30"/>
    </location>
</feature>
<proteinExistence type="predicted"/>
<dbReference type="HOGENOM" id="CLU_2673931_0_0_1"/>
<name>T1GMY2_MEGSC</name>
<evidence type="ECO:0000256" key="1">
    <source>
        <dbReference type="SAM" id="MobiDB-lite"/>
    </source>
</evidence>
<keyword evidence="3" id="KW-1185">Reference proteome</keyword>
<feature type="compositionally biased region" description="Basic and acidic residues" evidence="1">
    <location>
        <begin position="11"/>
        <end position="24"/>
    </location>
</feature>
<dbReference type="EMBL" id="CAQQ02019478">
    <property type="status" value="NOT_ANNOTATED_CDS"/>
    <property type="molecule type" value="Genomic_DNA"/>
</dbReference>
<accession>T1GMY2</accession>
<dbReference type="EMBL" id="CAQQ02019479">
    <property type="status" value="NOT_ANNOTATED_CDS"/>
    <property type="molecule type" value="Genomic_DNA"/>
</dbReference>
<protein>
    <submittedName>
        <fullName evidence="2">Uncharacterized protein</fullName>
    </submittedName>
</protein>
<reference evidence="3" key="1">
    <citation type="submission" date="2013-02" db="EMBL/GenBank/DDBJ databases">
        <authorList>
            <person name="Hughes D."/>
        </authorList>
    </citation>
    <scope>NUCLEOTIDE SEQUENCE</scope>
    <source>
        <strain>Durham</strain>
        <strain evidence="3">NC isolate 2 -- Noor lab</strain>
    </source>
</reference>
<dbReference type="AlphaFoldDB" id="T1GMY2"/>
<evidence type="ECO:0000313" key="2">
    <source>
        <dbReference type="EnsemblMetazoa" id="MESCA004918-PA"/>
    </source>
</evidence>
<reference evidence="2" key="2">
    <citation type="submission" date="2015-06" db="UniProtKB">
        <authorList>
            <consortium name="EnsemblMetazoa"/>
        </authorList>
    </citation>
    <scope>IDENTIFICATION</scope>
</reference>
<dbReference type="Proteomes" id="UP000015102">
    <property type="component" value="Unassembled WGS sequence"/>
</dbReference>
<organism evidence="2 3">
    <name type="scientific">Megaselia scalaris</name>
    <name type="common">Humpbacked fly</name>
    <name type="synonym">Phora scalaris</name>
    <dbReference type="NCBI Taxonomy" id="36166"/>
    <lineage>
        <taxon>Eukaryota</taxon>
        <taxon>Metazoa</taxon>
        <taxon>Ecdysozoa</taxon>
        <taxon>Arthropoda</taxon>
        <taxon>Hexapoda</taxon>
        <taxon>Insecta</taxon>
        <taxon>Pterygota</taxon>
        <taxon>Neoptera</taxon>
        <taxon>Endopterygota</taxon>
        <taxon>Diptera</taxon>
        <taxon>Brachycera</taxon>
        <taxon>Muscomorpha</taxon>
        <taxon>Platypezoidea</taxon>
        <taxon>Phoridae</taxon>
        <taxon>Megaseliini</taxon>
        <taxon>Megaselia</taxon>
    </lineage>
</organism>
<dbReference type="EnsemblMetazoa" id="MESCA004918-RA">
    <property type="protein sequence ID" value="MESCA004918-PA"/>
    <property type="gene ID" value="MESCA004918"/>
</dbReference>
<dbReference type="EMBL" id="CAQQ02019480">
    <property type="status" value="NOT_ANNOTATED_CDS"/>
    <property type="molecule type" value="Genomic_DNA"/>
</dbReference>